<reference evidence="2 3" key="1">
    <citation type="submission" date="2024-12" db="EMBL/GenBank/DDBJ databases">
        <title>The unique morphological basis and parallel evolutionary history of personate flowers in Penstemon.</title>
        <authorList>
            <person name="Depatie T.H."/>
            <person name="Wessinger C.A."/>
        </authorList>
    </citation>
    <scope>NUCLEOTIDE SEQUENCE [LARGE SCALE GENOMIC DNA]</scope>
    <source>
        <strain evidence="2">WTNN_2</strain>
        <tissue evidence="2">Leaf</tissue>
    </source>
</reference>
<dbReference type="Proteomes" id="UP001634393">
    <property type="component" value="Unassembled WGS sequence"/>
</dbReference>
<accession>A0ABD3RMW2</accession>
<protein>
    <submittedName>
        <fullName evidence="2">Uncharacterized protein</fullName>
    </submittedName>
</protein>
<dbReference type="PANTHER" id="PTHR21277">
    <property type="entry name" value="TRANSCRIPTIONAL ADAPTER 1"/>
    <property type="match status" value="1"/>
</dbReference>
<name>A0ABD3RMW2_9LAMI</name>
<dbReference type="Pfam" id="PF12767">
    <property type="entry name" value="SAGA-Tad1"/>
    <property type="match status" value="1"/>
</dbReference>
<sequence>MVAENNFTRVDTRELKGLIYRKIGHQRAEEYFNQLKRFLGFKLNKADFDKSCIRTIGRENLPLHNRLIRSIIHNACQAKTPPQKVDKLNVKAANGYQKNCLQSLYGDSFPQSPRKCRSPVNRDRKFRDRPSPLGPLGKSPSITFEETVSRIHEQQSATELHSLCSRPPNVEDGEEVEQFSIIRRWASVTAPLGVSMNTDSSRKDPHCGFIERSFSETCQSSGELPDTRSLMSRLQKKLDSEGLGISMDCANLLNNSLDVYLKRIIEPCISIAAGSRCLDPCVPGGQLNNNQMVSGLNNRMLPGRFAQRQMQPKCANNLDFRVAMESNPRILGEDWPIQLEKICHNMP</sequence>
<feature type="compositionally biased region" description="Basic and acidic residues" evidence="1">
    <location>
        <begin position="120"/>
        <end position="130"/>
    </location>
</feature>
<feature type="region of interest" description="Disordered" evidence="1">
    <location>
        <begin position="110"/>
        <end position="141"/>
    </location>
</feature>
<evidence type="ECO:0000313" key="3">
    <source>
        <dbReference type="Proteomes" id="UP001634393"/>
    </source>
</evidence>
<evidence type="ECO:0000256" key="1">
    <source>
        <dbReference type="SAM" id="MobiDB-lite"/>
    </source>
</evidence>
<proteinExistence type="predicted"/>
<evidence type="ECO:0000313" key="2">
    <source>
        <dbReference type="EMBL" id="KAL3814299.1"/>
    </source>
</evidence>
<keyword evidence="3" id="KW-1185">Reference proteome</keyword>
<dbReference type="AlphaFoldDB" id="A0ABD3RMW2"/>
<organism evidence="2 3">
    <name type="scientific">Penstemon smallii</name>
    <dbReference type="NCBI Taxonomy" id="265156"/>
    <lineage>
        <taxon>Eukaryota</taxon>
        <taxon>Viridiplantae</taxon>
        <taxon>Streptophyta</taxon>
        <taxon>Embryophyta</taxon>
        <taxon>Tracheophyta</taxon>
        <taxon>Spermatophyta</taxon>
        <taxon>Magnoliopsida</taxon>
        <taxon>eudicotyledons</taxon>
        <taxon>Gunneridae</taxon>
        <taxon>Pentapetalae</taxon>
        <taxon>asterids</taxon>
        <taxon>lamiids</taxon>
        <taxon>Lamiales</taxon>
        <taxon>Plantaginaceae</taxon>
        <taxon>Cheloneae</taxon>
        <taxon>Penstemon</taxon>
    </lineage>
</organism>
<comment type="caution">
    <text evidence="2">The sequence shown here is derived from an EMBL/GenBank/DDBJ whole genome shotgun (WGS) entry which is preliminary data.</text>
</comment>
<dbReference type="PANTHER" id="PTHR21277:SF44">
    <property type="entry name" value="TRANSCRIPTIONAL REGULATOR OF RNA POLII, SAGA, SUBUNIT"/>
    <property type="match status" value="1"/>
</dbReference>
<dbReference type="CDD" id="cd22933">
    <property type="entry name" value="HFD_HFI1"/>
    <property type="match status" value="1"/>
</dbReference>
<dbReference type="InterPro" id="IPR024738">
    <property type="entry name" value="Hfi1/Tada1"/>
</dbReference>
<dbReference type="EMBL" id="JBJXBP010000008">
    <property type="protein sequence ID" value="KAL3814299.1"/>
    <property type="molecule type" value="Genomic_DNA"/>
</dbReference>
<gene>
    <name evidence="2" type="ORF">ACJIZ3_015567</name>
</gene>